<proteinExistence type="inferred from homology"/>
<comment type="cofactor">
    <cofactor evidence="1 4">
        <name>pyridoxal 5'-phosphate</name>
        <dbReference type="ChEBI" id="CHEBI:597326"/>
    </cofactor>
</comment>
<dbReference type="InterPro" id="IPR001917">
    <property type="entry name" value="Aminotrans_II_pyridoxalP_BS"/>
</dbReference>
<dbReference type="InterPro" id="IPR004839">
    <property type="entry name" value="Aminotransferase_I/II_large"/>
</dbReference>
<reference evidence="6" key="1">
    <citation type="journal article" date="2020" name="mSystems">
        <title>Genome- and Community-Level Interaction Insights into Carbon Utilization and Element Cycling Functions of Hydrothermarchaeota in Hydrothermal Sediment.</title>
        <authorList>
            <person name="Zhou Z."/>
            <person name="Liu Y."/>
            <person name="Xu W."/>
            <person name="Pan J."/>
            <person name="Luo Z.H."/>
            <person name="Li M."/>
        </authorList>
    </citation>
    <scope>NUCLEOTIDE SEQUENCE [LARGE SCALE GENOMIC DNA]</scope>
    <source>
        <strain evidence="6">SpSt-488</strain>
    </source>
</reference>
<comment type="caution">
    <text evidence="6">The sequence shown here is derived from an EMBL/GenBank/DDBJ whole genome shotgun (WGS) entry which is preliminary data.</text>
</comment>
<evidence type="ECO:0000313" key="6">
    <source>
        <dbReference type="EMBL" id="HGK27381.1"/>
    </source>
</evidence>
<gene>
    <name evidence="6" type="ORF">ENS41_00300</name>
</gene>
<dbReference type="InterPro" id="IPR015421">
    <property type="entry name" value="PyrdxlP-dep_Trfase_major"/>
</dbReference>
<dbReference type="Gene3D" id="3.40.640.10">
    <property type="entry name" value="Type I PLP-dependent aspartate aminotransferase-like (Major domain)"/>
    <property type="match status" value="1"/>
</dbReference>
<dbReference type="PROSITE" id="PS00599">
    <property type="entry name" value="AA_TRANSFER_CLASS_2"/>
    <property type="match status" value="1"/>
</dbReference>
<dbReference type="Gene3D" id="3.90.1150.10">
    <property type="entry name" value="Aspartate Aminotransferase, domain 1"/>
    <property type="match status" value="1"/>
</dbReference>
<dbReference type="PANTHER" id="PTHR13693">
    <property type="entry name" value="CLASS II AMINOTRANSFERASE/8-AMINO-7-OXONONANOATE SYNTHASE"/>
    <property type="match status" value="1"/>
</dbReference>
<dbReference type="EMBL" id="DSUT01000008">
    <property type="protein sequence ID" value="HGK27381.1"/>
    <property type="molecule type" value="Genomic_DNA"/>
</dbReference>
<dbReference type="InterPro" id="IPR015422">
    <property type="entry name" value="PyrdxlP-dep_Trfase_small"/>
</dbReference>
<evidence type="ECO:0000256" key="4">
    <source>
        <dbReference type="RuleBase" id="RU003693"/>
    </source>
</evidence>
<dbReference type="GO" id="GO:0030170">
    <property type="term" value="F:pyridoxal phosphate binding"/>
    <property type="evidence" value="ECO:0007669"/>
    <property type="project" value="InterPro"/>
</dbReference>
<keyword evidence="2 6" id="KW-0808">Transferase</keyword>
<organism evidence="6">
    <name type="scientific">candidate division WOR-3 bacterium</name>
    <dbReference type="NCBI Taxonomy" id="2052148"/>
    <lineage>
        <taxon>Bacteria</taxon>
        <taxon>Bacteria division WOR-3</taxon>
    </lineage>
</organism>
<dbReference type="SUPFAM" id="SSF53383">
    <property type="entry name" value="PLP-dependent transferases"/>
    <property type="match status" value="1"/>
</dbReference>
<sequence>MAAVDLFAKCLEFYPIVERAKRAGYYPYFIPLNSEPDRRVVINGHELIMLGSNNYLGLTTHPKVKEAAITAIRNYGTGCTGSRFLNGTLDLHIELEHELAQFYRQQDCVVFSTGYQTNLGVVSALVRKGDVVLTDKLDHASIMDGCQMSYGSVQRFLHNEPASLERSLERLPRDAGKLIVVDGVFSMEGDLAPLDAIVPLARQHHCRLMVDDAHAVGVMGRHGRGTAEHFGVEDKVDLIMGTFSKSFATIGGYVVGEHKVITFIRHQARPLIFSAAIPPTAAATALAALRIIKSEPERRERLWRNARKMLEGLRDMGYNIGTTVTPIIPLHIGPDMKTLAFWRSLYDAGLFTNPVLPPAVPPNRSLIRTSYMATHTDDDLDQALDIFKKVGKKTGLLT</sequence>
<evidence type="ECO:0000256" key="3">
    <source>
        <dbReference type="ARBA" id="ARBA00022898"/>
    </source>
</evidence>
<dbReference type="CDD" id="cd06454">
    <property type="entry name" value="KBL_like"/>
    <property type="match status" value="1"/>
</dbReference>
<keyword evidence="3 4" id="KW-0663">Pyridoxal phosphate</keyword>
<feature type="domain" description="Aminotransferase class I/classII large" evidence="5">
    <location>
        <begin position="47"/>
        <end position="385"/>
    </location>
</feature>
<dbReference type="InterPro" id="IPR015424">
    <property type="entry name" value="PyrdxlP-dep_Trfase"/>
</dbReference>
<accession>A0A7C4GE96</accession>
<evidence type="ECO:0000256" key="2">
    <source>
        <dbReference type="ARBA" id="ARBA00022679"/>
    </source>
</evidence>
<evidence type="ECO:0000256" key="1">
    <source>
        <dbReference type="ARBA" id="ARBA00001933"/>
    </source>
</evidence>
<protein>
    <submittedName>
        <fullName evidence="6">Pyridoxal phosphate-dependent aminotransferase family protein</fullName>
    </submittedName>
</protein>
<dbReference type="InterPro" id="IPR050087">
    <property type="entry name" value="AON_synthase_class-II"/>
</dbReference>
<dbReference type="AlphaFoldDB" id="A0A7C4GE96"/>
<dbReference type="Pfam" id="PF00155">
    <property type="entry name" value="Aminotran_1_2"/>
    <property type="match status" value="1"/>
</dbReference>
<name>A0A7C4GE96_UNCW3</name>
<dbReference type="PANTHER" id="PTHR13693:SF3">
    <property type="entry name" value="LD36009P"/>
    <property type="match status" value="1"/>
</dbReference>
<keyword evidence="6" id="KW-0032">Aminotransferase</keyword>
<evidence type="ECO:0000259" key="5">
    <source>
        <dbReference type="Pfam" id="PF00155"/>
    </source>
</evidence>
<dbReference type="GO" id="GO:0008483">
    <property type="term" value="F:transaminase activity"/>
    <property type="evidence" value="ECO:0007669"/>
    <property type="project" value="UniProtKB-KW"/>
</dbReference>
<comment type="similarity">
    <text evidence="4">Belongs to the class-II pyridoxal-phosphate-dependent aminotransferase family.</text>
</comment>